<dbReference type="NCBIfam" id="NF001159">
    <property type="entry name" value="PRK00150.1-3"/>
    <property type="match status" value="1"/>
</dbReference>
<evidence type="ECO:0000256" key="2">
    <source>
        <dbReference type="ARBA" id="ARBA00022723"/>
    </source>
</evidence>
<evidence type="ECO:0000313" key="9">
    <source>
        <dbReference type="Proteomes" id="UP001251870"/>
    </source>
</evidence>
<dbReference type="GO" id="GO:0042586">
    <property type="term" value="F:peptide deformylase activity"/>
    <property type="evidence" value="ECO:0007669"/>
    <property type="project" value="UniProtKB-EC"/>
</dbReference>
<dbReference type="Proteomes" id="UP001251870">
    <property type="component" value="Unassembled WGS sequence"/>
</dbReference>
<dbReference type="InterPro" id="IPR023635">
    <property type="entry name" value="Peptide_deformylase"/>
</dbReference>
<proteinExistence type="inferred from homology"/>
<organism evidence="8 9">
    <name type="scientific">Nesterenkonia aerolata</name>
    <dbReference type="NCBI Taxonomy" id="3074079"/>
    <lineage>
        <taxon>Bacteria</taxon>
        <taxon>Bacillati</taxon>
        <taxon>Actinomycetota</taxon>
        <taxon>Actinomycetes</taxon>
        <taxon>Micrococcales</taxon>
        <taxon>Micrococcaceae</taxon>
        <taxon>Nesterenkonia</taxon>
    </lineage>
</organism>
<dbReference type="PIRSF" id="PIRSF004749">
    <property type="entry name" value="Pep_def"/>
    <property type="match status" value="1"/>
</dbReference>
<reference evidence="8 9" key="1">
    <citation type="submission" date="2023-09" db="EMBL/GenBank/DDBJ databases">
        <title>Description of three actinobacteria isolated from air of manufacturing shop in a pharmaceutical factory.</title>
        <authorList>
            <person name="Zhang D.-F."/>
        </authorList>
    </citation>
    <scope>NUCLEOTIDE SEQUENCE [LARGE SCALE GENOMIC DNA]</scope>
    <source>
        <strain evidence="8 9">LY-0111</strain>
    </source>
</reference>
<feature type="region of interest" description="Disordered" evidence="7">
    <location>
        <begin position="178"/>
        <end position="205"/>
    </location>
</feature>
<comment type="function">
    <text evidence="6">Removes the formyl group from the N-terminal Met of newly synthesized proteins. Requires at least a dipeptide for an efficient rate of reaction. N-terminal L-methionine is a prerequisite for activity but the enzyme has broad specificity at other positions.</text>
</comment>
<sequence length="205" mass="21976">MAVLSIRTVGDPILRTRARAPRGLTPYPEAGIRRLVADMYQTMDAAGGIGLAANQVGADLRLFTYDAAGHRGDVVDPQLELLTEPGPVPRDPQEGPASGTNLLQEGCLSVASIYGPVARALRVRLTGTTAEGEPVDITAEGLLAACFQHEVDHLDGTLFIDRLTGEDRREAMRTLRAREYSSSQHRMQEQRTEAAGGSGSSFFAS</sequence>
<dbReference type="HAMAP" id="MF_00163">
    <property type="entry name" value="Pep_deformylase"/>
    <property type="match status" value="1"/>
</dbReference>
<dbReference type="EC" id="3.5.1.88" evidence="6"/>
<accession>A0ABU2DPW1</accession>
<dbReference type="Pfam" id="PF01327">
    <property type="entry name" value="Pep_deformylase"/>
    <property type="match status" value="1"/>
</dbReference>
<evidence type="ECO:0000313" key="8">
    <source>
        <dbReference type="EMBL" id="MDR8018494.1"/>
    </source>
</evidence>
<dbReference type="SUPFAM" id="SSF56420">
    <property type="entry name" value="Peptide deformylase"/>
    <property type="match status" value="1"/>
</dbReference>
<evidence type="ECO:0000256" key="4">
    <source>
        <dbReference type="ARBA" id="ARBA00022917"/>
    </source>
</evidence>
<dbReference type="PANTHER" id="PTHR10458:SF2">
    <property type="entry name" value="PEPTIDE DEFORMYLASE, MITOCHONDRIAL"/>
    <property type="match status" value="1"/>
</dbReference>
<evidence type="ECO:0000256" key="3">
    <source>
        <dbReference type="ARBA" id="ARBA00022801"/>
    </source>
</evidence>
<feature type="binding site" evidence="6">
    <location>
        <position position="149"/>
    </location>
    <ligand>
        <name>Fe cation</name>
        <dbReference type="ChEBI" id="CHEBI:24875"/>
    </ligand>
</feature>
<dbReference type="InterPro" id="IPR036821">
    <property type="entry name" value="Peptide_deformylase_sf"/>
</dbReference>
<evidence type="ECO:0000256" key="6">
    <source>
        <dbReference type="HAMAP-Rule" id="MF_00163"/>
    </source>
</evidence>
<feature type="binding site" evidence="6">
    <location>
        <position position="153"/>
    </location>
    <ligand>
        <name>Fe cation</name>
        <dbReference type="ChEBI" id="CHEBI:24875"/>
    </ligand>
</feature>
<dbReference type="EMBL" id="JAVKGR010000002">
    <property type="protein sequence ID" value="MDR8018494.1"/>
    <property type="molecule type" value="Genomic_DNA"/>
</dbReference>
<comment type="similarity">
    <text evidence="1 6">Belongs to the polypeptide deformylase family.</text>
</comment>
<dbReference type="PRINTS" id="PR01576">
    <property type="entry name" value="PDEFORMYLASE"/>
</dbReference>
<dbReference type="NCBIfam" id="TIGR00079">
    <property type="entry name" value="pept_deformyl"/>
    <property type="match status" value="1"/>
</dbReference>
<keyword evidence="2 6" id="KW-0479">Metal-binding</keyword>
<dbReference type="Gene3D" id="3.90.45.10">
    <property type="entry name" value="Peptide deformylase"/>
    <property type="match status" value="1"/>
</dbReference>
<protein>
    <recommendedName>
        <fullName evidence="6">Peptide deformylase</fullName>
        <shortName evidence="6">PDF</shortName>
        <ecNumber evidence="6">3.5.1.88</ecNumber>
    </recommendedName>
    <alternativeName>
        <fullName evidence="6">Polypeptide deformylase</fullName>
    </alternativeName>
</protein>
<dbReference type="CDD" id="cd00487">
    <property type="entry name" value="Pep_deformylase"/>
    <property type="match status" value="1"/>
</dbReference>
<evidence type="ECO:0000256" key="1">
    <source>
        <dbReference type="ARBA" id="ARBA00010759"/>
    </source>
</evidence>
<feature type="binding site" evidence="6">
    <location>
        <position position="107"/>
    </location>
    <ligand>
        <name>Fe cation</name>
        <dbReference type="ChEBI" id="CHEBI:24875"/>
    </ligand>
</feature>
<comment type="caution">
    <text evidence="8">The sequence shown here is derived from an EMBL/GenBank/DDBJ whole genome shotgun (WGS) entry which is preliminary data.</text>
</comment>
<keyword evidence="5 6" id="KW-0408">Iron</keyword>
<evidence type="ECO:0000256" key="5">
    <source>
        <dbReference type="ARBA" id="ARBA00023004"/>
    </source>
</evidence>
<comment type="cofactor">
    <cofactor evidence="6">
        <name>Fe(2+)</name>
        <dbReference type="ChEBI" id="CHEBI:29033"/>
    </cofactor>
    <text evidence="6">Binds 1 Fe(2+) ion.</text>
</comment>
<gene>
    <name evidence="6 8" type="primary">def</name>
    <name evidence="8" type="ORF">RIL96_02775</name>
</gene>
<dbReference type="PANTHER" id="PTHR10458">
    <property type="entry name" value="PEPTIDE DEFORMYLASE"/>
    <property type="match status" value="1"/>
</dbReference>
<evidence type="ECO:0000256" key="7">
    <source>
        <dbReference type="SAM" id="MobiDB-lite"/>
    </source>
</evidence>
<comment type="catalytic activity">
    <reaction evidence="6">
        <text>N-terminal N-formyl-L-methionyl-[peptide] + H2O = N-terminal L-methionyl-[peptide] + formate</text>
        <dbReference type="Rhea" id="RHEA:24420"/>
        <dbReference type="Rhea" id="RHEA-COMP:10639"/>
        <dbReference type="Rhea" id="RHEA-COMP:10640"/>
        <dbReference type="ChEBI" id="CHEBI:15377"/>
        <dbReference type="ChEBI" id="CHEBI:15740"/>
        <dbReference type="ChEBI" id="CHEBI:49298"/>
        <dbReference type="ChEBI" id="CHEBI:64731"/>
        <dbReference type="EC" id="3.5.1.88"/>
    </reaction>
</comment>
<keyword evidence="3 6" id="KW-0378">Hydrolase</keyword>
<keyword evidence="4 6" id="KW-0648">Protein biosynthesis</keyword>
<keyword evidence="9" id="KW-1185">Reference proteome</keyword>
<dbReference type="RefSeq" id="WP_310547487.1">
    <property type="nucleotide sequence ID" value="NZ_JAVKGR010000002.1"/>
</dbReference>
<feature type="active site" evidence="6">
    <location>
        <position position="150"/>
    </location>
</feature>
<name>A0ABU2DPW1_9MICC</name>